<organism evidence="1">
    <name type="scientific">marine metagenome</name>
    <dbReference type="NCBI Taxonomy" id="408172"/>
    <lineage>
        <taxon>unclassified sequences</taxon>
        <taxon>metagenomes</taxon>
        <taxon>ecological metagenomes</taxon>
    </lineage>
</organism>
<name>A0A382W287_9ZZZZ</name>
<dbReference type="AlphaFoldDB" id="A0A382W287"/>
<evidence type="ECO:0000313" key="1">
    <source>
        <dbReference type="EMBL" id="SVD52932.1"/>
    </source>
</evidence>
<sequence>MPNIIHKKINENPSLIYDKDGERRFTMQLDLK</sequence>
<accession>A0A382W287</accession>
<protein>
    <submittedName>
        <fullName evidence="1">Uncharacterized protein</fullName>
    </submittedName>
</protein>
<proteinExistence type="predicted"/>
<dbReference type="EMBL" id="UINC01156489">
    <property type="protein sequence ID" value="SVD52932.1"/>
    <property type="molecule type" value="Genomic_DNA"/>
</dbReference>
<reference evidence="1" key="1">
    <citation type="submission" date="2018-05" db="EMBL/GenBank/DDBJ databases">
        <authorList>
            <person name="Lanie J.A."/>
            <person name="Ng W.-L."/>
            <person name="Kazmierczak K.M."/>
            <person name="Andrzejewski T.M."/>
            <person name="Davidsen T.M."/>
            <person name="Wayne K.J."/>
            <person name="Tettelin H."/>
            <person name="Glass J.I."/>
            <person name="Rusch D."/>
            <person name="Podicherti R."/>
            <person name="Tsui H.-C.T."/>
            <person name="Winkler M.E."/>
        </authorList>
    </citation>
    <scope>NUCLEOTIDE SEQUENCE</scope>
</reference>
<gene>
    <name evidence="1" type="ORF">METZ01_LOCUS405786</name>
</gene>